<dbReference type="Proteomes" id="UP000824755">
    <property type="component" value="Chromosome"/>
</dbReference>
<proteinExistence type="predicted"/>
<dbReference type="RefSeq" id="WP_220379830.1">
    <property type="nucleotide sequence ID" value="NZ_CP080544.1"/>
</dbReference>
<keyword evidence="2" id="KW-1185">Reference proteome</keyword>
<name>A0ABX8WN18_9GAMM</name>
<evidence type="ECO:0000313" key="1">
    <source>
        <dbReference type="EMBL" id="QYR53011.1"/>
    </source>
</evidence>
<gene>
    <name evidence="1" type="ORF">H8L67_00340</name>
</gene>
<evidence type="ECO:0000313" key="2">
    <source>
        <dbReference type="Proteomes" id="UP000824755"/>
    </source>
</evidence>
<protein>
    <submittedName>
        <fullName evidence="1">Uncharacterized protein</fullName>
    </submittedName>
</protein>
<sequence length="294" mass="32110">MTKNNHRSVRCLIALELAPGTQPEHAALKRTEADALAGLLAHDLSLLVPEISRFDLTLVAAHFDPAEAVRPGWPLHQRLIELHARAPGKTPDARLIALGADDNGAIPQPLQCDADLVGGALRVMPFLLTAPALDGDAVAVLEDTLEAQLLERGMARAETALFLQNALGARIEHVRYLTLNDLIAMTSMQYANMGLEHVWPLIESALFAPEETVWLDQAPEPLIKLADGEAHLALFTPEAWRAHYGDSNDDEQRLARVLKYFEARQRQIAAVLETHGIPVVFDCCAGSTDARAQL</sequence>
<reference evidence="1 2" key="1">
    <citation type="submission" date="2021-08" db="EMBL/GenBank/DDBJ databases">
        <title>Lysobacter sp. strain CJ11 Genome sequencing and assembly.</title>
        <authorList>
            <person name="Kim I."/>
        </authorList>
    </citation>
    <scope>NUCLEOTIDE SEQUENCE [LARGE SCALE GENOMIC DNA]</scope>
    <source>
        <strain evidence="1 2">CJ11</strain>
    </source>
</reference>
<organism evidence="1 2">
    <name type="scientific">Lysobacter soyae</name>
    <dbReference type="NCBI Taxonomy" id="2764185"/>
    <lineage>
        <taxon>Bacteria</taxon>
        <taxon>Pseudomonadati</taxon>
        <taxon>Pseudomonadota</taxon>
        <taxon>Gammaproteobacteria</taxon>
        <taxon>Lysobacterales</taxon>
        <taxon>Lysobacteraceae</taxon>
        <taxon>Lysobacter</taxon>
    </lineage>
</organism>
<accession>A0ABX8WN18</accession>
<dbReference type="EMBL" id="CP080544">
    <property type="protein sequence ID" value="QYR53011.1"/>
    <property type="molecule type" value="Genomic_DNA"/>
</dbReference>